<evidence type="ECO:0000259" key="3">
    <source>
        <dbReference type="Pfam" id="PF13004"/>
    </source>
</evidence>
<comment type="caution">
    <text evidence="4">The sequence shown here is derived from an EMBL/GenBank/DDBJ whole genome shotgun (WGS) entry which is preliminary data.</text>
</comment>
<name>A0A9D9NHQ5_9BACT</name>
<keyword evidence="2" id="KW-0732">Signal</keyword>
<evidence type="ECO:0000313" key="4">
    <source>
        <dbReference type="EMBL" id="MBO8474184.1"/>
    </source>
</evidence>
<evidence type="ECO:0000256" key="2">
    <source>
        <dbReference type="SAM" id="SignalP"/>
    </source>
</evidence>
<dbReference type="InterPro" id="IPR024361">
    <property type="entry name" value="BACON"/>
</dbReference>
<dbReference type="GO" id="GO:0016301">
    <property type="term" value="F:kinase activity"/>
    <property type="evidence" value="ECO:0007669"/>
    <property type="project" value="UniProtKB-KW"/>
</dbReference>
<dbReference type="Gene3D" id="2.60.40.10">
    <property type="entry name" value="Immunoglobulins"/>
    <property type="match status" value="1"/>
</dbReference>
<feature type="chain" id="PRO_5038889134" evidence="2">
    <location>
        <begin position="22"/>
        <end position="644"/>
    </location>
</feature>
<accession>A0A9D9NHQ5</accession>
<dbReference type="AlphaFoldDB" id="A0A9D9NHQ5"/>
<evidence type="ECO:0000313" key="5">
    <source>
        <dbReference type="Proteomes" id="UP000823757"/>
    </source>
</evidence>
<organism evidence="4 5">
    <name type="scientific">Candidatus Cryptobacteroides faecigallinarum</name>
    <dbReference type="NCBI Taxonomy" id="2840763"/>
    <lineage>
        <taxon>Bacteria</taxon>
        <taxon>Pseudomonadati</taxon>
        <taxon>Bacteroidota</taxon>
        <taxon>Bacteroidia</taxon>
        <taxon>Bacteroidales</taxon>
        <taxon>Candidatus Cryptobacteroides</taxon>
    </lineage>
</organism>
<dbReference type="EMBL" id="JADIMD010000037">
    <property type="protein sequence ID" value="MBO8474184.1"/>
    <property type="molecule type" value="Genomic_DNA"/>
</dbReference>
<dbReference type="InterPro" id="IPR014867">
    <property type="entry name" value="Spore_coat_CotH_CotH2/3/7"/>
</dbReference>
<keyword evidence="4" id="KW-0418">Kinase</keyword>
<dbReference type="InterPro" id="IPR013783">
    <property type="entry name" value="Ig-like_fold"/>
</dbReference>
<dbReference type="Pfam" id="PF08757">
    <property type="entry name" value="CotH"/>
    <property type="match status" value="1"/>
</dbReference>
<keyword evidence="4" id="KW-0808">Transferase</keyword>
<sequence>MKQAYRFLIFLLMSVIPLVSCTEQMEELTEKPSLVLSTEKVDFEAEGGIIYITATSTSEISVALESDWCSAEYTGEKNNNIRITAEQNTAEEVRTASIIVSAEDCEDVEVTVTQKAGSSDGSDEEPDEPLSSTCELTSFSIDGSLNGLGTTLDFTFDEATSTYTAMYLKWIDKDSPEMLIPTFTTDGEVVLVDGEPVSSGQTAISFAEDLKVTVRAEDGTTRDYTVSLNCPQINTELPVIRLQPEKEILSKEEYVNTVVTLYSPDTESGWWSPEDGTVEVRGRGNSTWGLPKKPYRLKFPEKVSPIGLDHTKAKSWVILAQDMDKSLIRNHTAFELSRLLFNEADGYHDPSAILFTPCSQFINVYMNDDYHGVYQMSDQMEQREGRIAVEELTDKDGDDPEKITGGYIIETDIHEGNHYSPVKNIKMTYKYPDDEEYDPAQYEYITDFIGQMEDVLYSGSFKDPQNGWRRYLDEKTLIDFIILKEFYGDLDAYTSTYMYKRRGVDKLFFGPIWDADKGWNNDNRVPHPQYPPQTSLMIYAGFYMPSYVENDWFQRLWQDETFRRDVAARWDSVKDRMVAKVNEVLDTQPAAMSKAIEANFEVWPFYYQASSEANMPAPTYGEEIERIRRITSERAAVLDKLFNQ</sequence>
<dbReference type="CDD" id="cd14948">
    <property type="entry name" value="BACON"/>
    <property type="match status" value="1"/>
</dbReference>
<reference evidence="4" key="2">
    <citation type="journal article" date="2021" name="PeerJ">
        <title>Extensive microbial diversity within the chicken gut microbiome revealed by metagenomics and culture.</title>
        <authorList>
            <person name="Gilroy R."/>
            <person name="Ravi A."/>
            <person name="Getino M."/>
            <person name="Pursley I."/>
            <person name="Horton D.L."/>
            <person name="Alikhan N.F."/>
            <person name="Baker D."/>
            <person name="Gharbi K."/>
            <person name="Hall N."/>
            <person name="Watson M."/>
            <person name="Adriaenssens E.M."/>
            <person name="Foster-Nyarko E."/>
            <person name="Jarju S."/>
            <person name="Secka A."/>
            <person name="Antonio M."/>
            <person name="Oren A."/>
            <person name="Chaudhuri R.R."/>
            <person name="La Ragione R."/>
            <person name="Hildebrand F."/>
            <person name="Pallen M.J."/>
        </authorList>
    </citation>
    <scope>NUCLEOTIDE SEQUENCE</scope>
    <source>
        <strain evidence="4">B1-13419</strain>
    </source>
</reference>
<reference evidence="4" key="1">
    <citation type="submission" date="2020-10" db="EMBL/GenBank/DDBJ databases">
        <authorList>
            <person name="Gilroy R."/>
        </authorList>
    </citation>
    <scope>NUCLEOTIDE SEQUENCE</scope>
    <source>
        <strain evidence="4">B1-13419</strain>
    </source>
</reference>
<feature type="region of interest" description="Disordered" evidence="1">
    <location>
        <begin position="113"/>
        <end position="132"/>
    </location>
</feature>
<dbReference type="Pfam" id="PF13004">
    <property type="entry name" value="BACON"/>
    <property type="match status" value="1"/>
</dbReference>
<evidence type="ECO:0000256" key="1">
    <source>
        <dbReference type="SAM" id="MobiDB-lite"/>
    </source>
</evidence>
<dbReference type="Proteomes" id="UP000823757">
    <property type="component" value="Unassembled WGS sequence"/>
</dbReference>
<feature type="domain" description="BACON" evidence="3">
    <location>
        <begin position="65"/>
        <end position="115"/>
    </location>
</feature>
<gene>
    <name evidence="4" type="ORF">IAB91_02690</name>
</gene>
<dbReference type="Gene3D" id="2.60.40.2340">
    <property type="match status" value="1"/>
</dbReference>
<proteinExistence type="predicted"/>
<feature type="signal peptide" evidence="2">
    <location>
        <begin position="1"/>
        <end position="21"/>
    </location>
</feature>
<protein>
    <submittedName>
        <fullName evidence="4">CotH kinase family protein</fullName>
    </submittedName>
</protein>